<reference evidence="4" key="1">
    <citation type="submission" date="2019-07" db="EMBL/GenBank/DDBJ databases">
        <title>Arthrobacter KR32 sp. nov., isolated from mountain cheese made of cows milk.</title>
        <authorList>
            <person name="Flegler A."/>
        </authorList>
    </citation>
    <scope>NUCLEOTIDE SEQUENCE [LARGE SCALE GENOMIC DNA]</scope>
    <source>
        <strain evidence="4">KR32</strain>
    </source>
</reference>
<evidence type="ECO:0000313" key="3">
    <source>
        <dbReference type="EMBL" id="MPY11217.1"/>
    </source>
</evidence>
<gene>
    <name evidence="3" type="ORF">FNH21_10900</name>
</gene>
<keyword evidence="4" id="KW-1185">Reference proteome</keyword>
<dbReference type="InterPro" id="IPR003737">
    <property type="entry name" value="GlcNAc_PI_deacetylase-related"/>
</dbReference>
<accession>A0A7X1TNX6</accession>
<dbReference type="RefSeq" id="WP_152815383.1">
    <property type="nucleotide sequence ID" value="NZ_VJXX01000003.1"/>
</dbReference>
<protein>
    <submittedName>
        <fullName evidence="3">Bifunctional PIG-L family deacetylase/class I SAM-dependent methyltransferase</fullName>
    </submittedName>
</protein>
<keyword evidence="3" id="KW-0808">Transferase</keyword>
<dbReference type="SUPFAM" id="SSF102588">
    <property type="entry name" value="LmbE-like"/>
    <property type="match status" value="1"/>
</dbReference>
<dbReference type="EMBL" id="VJXX01000003">
    <property type="protein sequence ID" value="MPY11217.1"/>
    <property type="molecule type" value="Genomic_DNA"/>
</dbReference>
<dbReference type="SUPFAM" id="SSF53335">
    <property type="entry name" value="S-adenosyl-L-methionine-dependent methyltransferases"/>
    <property type="match status" value="1"/>
</dbReference>
<evidence type="ECO:0000256" key="2">
    <source>
        <dbReference type="SAM" id="MobiDB-lite"/>
    </source>
</evidence>
<dbReference type="Pfam" id="PF02585">
    <property type="entry name" value="PIG-L"/>
    <property type="match status" value="1"/>
</dbReference>
<dbReference type="GO" id="GO:0009312">
    <property type="term" value="P:oligosaccharide biosynthetic process"/>
    <property type="evidence" value="ECO:0007669"/>
    <property type="project" value="InterPro"/>
</dbReference>
<dbReference type="GO" id="GO:0008757">
    <property type="term" value="F:S-adenosylmethionine-dependent methyltransferase activity"/>
    <property type="evidence" value="ECO:0007669"/>
    <property type="project" value="InterPro"/>
</dbReference>
<dbReference type="OrthoDB" id="116799at2"/>
<dbReference type="GO" id="GO:0016811">
    <property type="term" value="F:hydrolase activity, acting on carbon-nitrogen (but not peptide) bonds, in linear amides"/>
    <property type="evidence" value="ECO:0007669"/>
    <property type="project" value="TreeGrafter"/>
</dbReference>
<dbReference type="Gene3D" id="3.40.50.150">
    <property type="entry name" value="Vaccinia Virus protein VP39"/>
    <property type="match status" value="1"/>
</dbReference>
<proteinExistence type="predicted"/>
<evidence type="ECO:0000256" key="1">
    <source>
        <dbReference type="ARBA" id="ARBA00022833"/>
    </source>
</evidence>
<dbReference type="CDD" id="cd02440">
    <property type="entry name" value="AdoMet_MTases"/>
    <property type="match status" value="1"/>
</dbReference>
<dbReference type="InterPro" id="IPR029063">
    <property type="entry name" value="SAM-dependent_MTases_sf"/>
</dbReference>
<keyword evidence="1" id="KW-0862">Zinc</keyword>
<dbReference type="PANTHER" id="PTHR12993:SF29">
    <property type="entry name" value="BLR3841 PROTEIN"/>
    <property type="match status" value="1"/>
</dbReference>
<dbReference type="GO" id="GO:0032259">
    <property type="term" value="P:methylation"/>
    <property type="evidence" value="ECO:0007669"/>
    <property type="project" value="UniProtKB-KW"/>
</dbReference>
<evidence type="ECO:0000313" key="4">
    <source>
        <dbReference type="Proteomes" id="UP000326464"/>
    </source>
</evidence>
<keyword evidence="3" id="KW-0489">Methyltransferase</keyword>
<dbReference type="Proteomes" id="UP000326464">
    <property type="component" value="Unassembled WGS sequence"/>
</dbReference>
<feature type="region of interest" description="Disordered" evidence="2">
    <location>
        <begin position="1"/>
        <end position="20"/>
    </location>
</feature>
<name>A0A7X1TNX6_9MICC</name>
<organism evidence="3 4">
    <name type="scientific">Arthrobacter bussei</name>
    <dbReference type="NCBI Taxonomy" id="2594179"/>
    <lineage>
        <taxon>Bacteria</taxon>
        <taxon>Bacillati</taxon>
        <taxon>Actinomycetota</taxon>
        <taxon>Actinomycetes</taxon>
        <taxon>Micrococcales</taxon>
        <taxon>Micrococcaceae</taxon>
        <taxon>Arthrobacter</taxon>
    </lineage>
</organism>
<sequence>MVSFTHDGAGTPESHWRTWEHDRSAGDLQVEALFDGRLPARFLLLAAHPDDETLGAGGLLARLARDGVRCDVIVLTDGEGSHPDSPTHTPARLAEVRREEVLNAVQVLAPAARVSFEGLPDGGVADDAVAAVLRRELAVGEDTRTLVAAPWRGDGHPDHDAAGRAAAEVCTERDIPLLEYPIWLWHWGSVEEQEEELDGILLLPLGAEEHTRKESALATHVSQTQPLSDAPGDEVLLTPDVLEHFSRNVEAFFVTEGRSTFERLHRDHADPWEVAERFYEQRKRALTLAGLPRRRFCRTLEIGCSVGALTRELAAISDNLLALDTSETAVRRTNEALIMDDAASARLATVPRDWPREDGPFDLVVLSETGYFLSADQLDDVVRLILGSLDEDGVLVLCHWRHPIDGWELDGDAVHERVRRQSGLATLALHTEEDFLLEVLVPAPAVSVARREGLL</sequence>
<dbReference type="GO" id="GO:0016137">
    <property type="term" value="P:glycoside metabolic process"/>
    <property type="evidence" value="ECO:0007669"/>
    <property type="project" value="UniProtKB-ARBA"/>
</dbReference>
<dbReference type="Gene3D" id="3.40.50.10320">
    <property type="entry name" value="LmbE-like"/>
    <property type="match status" value="1"/>
</dbReference>
<dbReference type="PANTHER" id="PTHR12993">
    <property type="entry name" value="N-ACETYLGLUCOSAMINYL-PHOSPHATIDYLINOSITOL DE-N-ACETYLASE-RELATED"/>
    <property type="match status" value="1"/>
</dbReference>
<dbReference type="AlphaFoldDB" id="A0A7X1TNX6"/>
<dbReference type="Pfam" id="PF05401">
    <property type="entry name" value="NodS"/>
    <property type="match status" value="1"/>
</dbReference>
<dbReference type="InterPro" id="IPR024078">
    <property type="entry name" value="LmbE-like_dom_sf"/>
</dbReference>
<dbReference type="InterPro" id="IPR008715">
    <property type="entry name" value="SAM-MeTfrase_NodS-like"/>
</dbReference>
<comment type="caution">
    <text evidence="3">The sequence shown here is derived from an EMBL/GenBank/DDBJ whole genome shotgun (WGS) entry which is preliminary data.</text>
</comment>